<feature type="compositionally biased region" description="Polar residues" evidence="7">
    <location>
        <begin position="905"/>
        <end position="916"/>
    </location>
</feature>
<keyword evidence="6" id="KW-0539">Nucleus</keyword>
<comment type="similarity">
    <text evidence="3">Belongs to the CWC22 family.</text>
</comment>
<evidence type="ECO:0000256" key="1">
    <source>
        <dbReference type="ARBA" id="ARBA00003777"/>
    </source>
</evidence>
<evidence type="ECO:0000256" key="5">
    <source>
        <dbReference type="ARBA" id="ARBA00023187"/>
    </source>
</evidence>
<dbReference type="Proteomes" id="UP000775547">
    <property type="component" value="Unassembled WGS sequence"/>
</dbReference>
<feature type="compositionally biased region" description="Low complexity" evidence="7">
    <location>
        <begin position="1101"/>
        <end position="1142"/>
    </location>
</feature>
<evidence type="ECO:0000256" key="2">
    <source>
        <dbReference type="ARBA" id="ARBA00004123"/>
    </source>
</evidence>
<dbReference type="GO" id="GO:0003723">
    <property type="term" value="F:RNA binding"/>
    <property type="evidence" value="ECO:0007669"/>
    <property type="project" value="InterPro"/>
</dbReference>
<feature type="domain" description="MI" evidence="8">
    <location>
        <begin position="422"/>
        <end position="538"/>
    </location>
</feature>
<accession>A0A9P7G3S9</accession>
<feature type="compositionally biased region" description="Low complexity" evidence="7">
    <location>
        <begin position="631"/>
        <end position="640"/>
    </location>
</feature>
<keyword evidence="10" id="KW-1185">Reference proteome</keyword>
<feature type="compositionally biased region" description="Basic and acidic residues" evidence="7">
    <location>
        <begin position="681"/>
        <end position="702"/>
    </location>
</feature>
<evidence type="ECO:0000256" key="7">
    <source>
        <dbReference type="SAM" id="MobiDB-lite"/>
    </source>
</evidence>
<dbReference type="InterPro" id="IPR003890">
    <property type="entry name" value="MIF4G-like_typ-3"/>
</dbReference>
<dbReference type="AlphaFoldDB" id="A0A9P7G3S9"/>
<feature type="compositionally biased region" description="Basic residues" evidence="7">
    <location>
        <begin position="764"/>
        <end position="776"/>
    </location>
</feature>
<dbReference type="Pfam" id="PF02847">
    <property type="entry name" value="MA3"/>
    <property type="match status" value="1"/>
</dbReference>
<evidence type="ECO:0000256" key="3">
    <source>
        <dbReference type="ARBA" id="ARBA00006856"/>
    </source>
</evidence>
<feature type="compositionally biased region" description="Polar residues" evidence="7">
    <location>
        <begin position="1165"/>
        <end position="1179"/>
    </location>
</feature>
<dbReference type="InterPro" id="IPR016024">
    <property type="entry name" value="ARM-type_fold"/>
</dbReference>
<dbReference type="SMART" id="SM00544">
    <property type="entry name" value="MA3"/>
    <property type="match status" value="1"/>
</dbReference>
<feature type="compositionally biased region" description="Basic and acidic residues" evidence="7">
    <location>
        <begin position="777"/>
        <end position="787"/>
    </location>
</feature>
<dbReference type="OrthoDB" id="1924287at2759"/>
<name>A0A9P7G3S9_9AGAR</name>
<dbReference type="InterPro" id="IPR050781">
    <property type="entry name" value="CWC22_splicing_factor"/>
</dbReference>
<feature type="compositionally biased region" description="Low complexity" evidence="7">
    <location>
        <begin position="921"/>
        <end position="930"/>
    </location>
</feature>
<keyword evidence="5" id="KW-0508">mRNA splicing</keyword>
<feature type="compositionally biased region" description="Polar residues" evidence="7">
    <location>
        <begin position="1"/>
        <end position="10"/>
    </location>
</feature>
<evidence type="ECO:0000256" key="4">
    <source>
        <dbReference type="ARBA" id="ARBA00022664"/>
    </source>
</evidence>
<feature type="region of interest" description="Disordered" evidence="7">
    <location>
        <begin position="1042"/>
        <end position="1214"/>
    </location>
</feature>
<dbReference type="PANTHER" id="PTHR18034">
    <property type="entry name" value="CELL CYCLE CONTROL PROTEIN CWF22-RELATED"/>
    <property type="match status" value="1"/>
</dbReference>
<reference evidence="9" key="1">
    <citation type="submission" date="2020-07" db="EMBL/GenBank/DDBJ databases">
        <authorList>
            <person name="Nieuwenhuis M."/>
            <person name="Van De Peppel L.J.J."/>
        </authorList>
    </citation>
    <scope>NUCLEOTIDE SEQUENCE</scope>
    <source>
        <strain evidence="9">AP01</strain>
        <tissue evidence="9">Mycelium</tissue>
    </source>
</reference>
<feature type="compositionally biased region" description="Polar residues" evidence="7">
    <location>
        <begin position="1076"/>
        <end position="1085"/>
    </location>
</feature>
<feature type="compositionally biased region" description="Basic and acidic residues" evidence="7">
    <location>
        <begin position="975"/>
        <end position="990"/>
    </location>
</feature>
<dbReference type="EMBL" id="JABCKV010000106">
    <property type="protein sequence ID" value="KAG5643562.1"/>
    <property type="molecule type" value="Genomic_DNA"/>
</dbReference>
<comment type="subcellular location">
    <subcellularLocation>
        <location evidence="2">Nucleus</location>
    </subcellularLocation>
</comment>
<evidence type="ECO:0000313" key="10">
    <source>
        <dbReference type="Proteomes" id="UP000775547"/>
    </source>
</evidence>
<feature type="compositionally biased region" description="Basic and acidic residues" evidence="7">
    <location>
        <begin position="840"/>
        <end position="899"/>
    </location>
</feature>
<dbReference type="Pfam" id="PF02854">
    <property type="entry name" value="MIF4G"/>
    <property type="match status" value="1"/>
</dbReference>
<dbReference type="FunFam" id="1.25.40.180:FF:000004">
    <property type="entry name" value="pre-mRNA-splicing factor CWC22 homolog"/>
    <property type="match status" value="1"/>
</dbReference>
<dbReference type="SMART" id="SM00543">
    <property type="entry name" value="MIF4G"/>
    <property type="match status" value="1"/>
</dbReference>
<dbReference type="PANTHER" id="PTHR18034:SF3">
    <property type="entry name" value="PRE-MRNA-SPLICING FACTOR CWC22 HOMOLOG"/>
    <property type="match status" value="1"/>
</dbReference>
<reference evidence="9" key="2">
    <citation type="submission" date="2021-10" db="EMBL/GenBank/DDBJ databases">
        <title>Phylogenomics reveals ancestral predisposition of the termite-cultivated fungus Termitomyces towards a domesticated lifestyle.</title>
        <authorList>
            <person name="Auxier B."/>
            <person name="Grum-Grzhimaylo A."/>
            <person name="Cardenas M.E."/>
            <person name="Lodge J.D."/>
            <person name="Laessoe T."/>
            <person name="Pedersen O."/>
            <person name="Smith M.E."/>
            <person name="Kuyper T.W."/>
            <person name="Franco-Molano E.A."/>
            <person name="Baroni T.J."/>
            <person name="Aanen D.K."/>
        </authorList>
    </citation>
    <scope>NUCLEOTIDE SEQUENCE</scope>
    <source>
        <strain evidence="9">AP01</strain>
        <tissue evidence="9">Mycelium</tissue>
    </source>
</reference>
<protein>
    <recommendedName>
        <fullName evidence="8">MI domain-containing protein</fullName>
    </recommendedName>
</protein>
<feature type="compositionally biased region" description="Polar residues" evidence="7">
    <location>
        <begin position="1044"/>
        <end position="1057"/>
    </location>
</feature>
<sequence length="1229" mass="137081">MSAAVTSSPLATGGPQQKRKRSRSPSPKDDEPPSTRRRSHSPLVRGNLVDLPKVNDVDPIRRAERERQLAARVAAMELDKPAQPKEKDKEYDAQAEFAKLVGSRSGGVYMPPARLRALQQAASADKSSAEYQRLSWDALRKSITGIVNRVNIVNIKQVVPELFAENLVRGRGLFSRSVMKAQSSSLPFTPVFAALVAIINTKLPQVGELVLTRLISQFRRSFKRNDKIVCHSTTTFIGHLVNQAVAHELIALQILMLLLEHPTDDSIEIAVGFMREVGAFLAENSPKASTIVFERFRAVLNEGSISHRVQYMIEVLMQVRKDKFKDNPILPEGLDLVDEDEQITHQIQLEEELQVQEGLNIFKFDPNYLENEEKYKAIKAEILGEDSDEESGSEEESSDDDEDEVAETKEGIEDRTETNLVNLRRVIYLTIMNALNYEEAVHKLLKVQIQEGQEIEMVNMIIECCSQERSYSTFYGLIGERFSKLNRVWTDAFETAFGNYYTTIHRYETNRLRNIARFFGHLLATDAISWMVLECIKLTEDDTTSSGRIFVKIMMGEIMEAMGLKALAERFKDPEIKRGCEGMFPMDVPKNTRFAINYFTSIGLGLITEELREYLQNAPRLIMEQRRAMLEAESSSSSDSDSSDSDSSDSSDDSSESESDASSRGGNRRRRRSSTPPRRRGRDESKSRSPPPRRRDRDDDSRSPPPPRRRGREDDSRSPPPPGRRGRGDDSRSPPPPPRRRDHQSPPPALRRRDDERRQPSPPPRRRSPSPPHRPRHDLSERDRRSDVSSSRRVNGGAPPRDVDGAPAGKSGRDRSPPPHFGSGSGRAARRSRSPPPTRGVERKEDRSGGYRERDRSDRERGGDRERVRSPPPARRDERERREPDRERERGGDRERDRGSSSSSTFSDISVSSPPHSKTHAFFASSFPARDPSPSPAPPPPSSKTHSFFAIPAIDISTPTISPPTATKFDSFDEPTPRPKDLEPSWRNPDDPAPGSLLTHQSANLRLLQPLGHGAFSSVWLADDLSPVPLVLRSRRSLRDLRRQASQKSASGTTTPVSRLGSLRKLRVPGTRPIRSLTQTVTPDPNTDVATPRPPPRTDTDLTLVPQADRSPLLPSSISRASSISSTASSASTTSTAASSPTHPTNPKSKPKPPAISILDPASPSHDNSSSLSRKSSGTAKGRLVAVKMTVRSGAGAGMGVGEEREEREREKERTRVAFVREVEVLRVS</sequence>
<feature type="compositionally biased region" description="Pro residues" evidence="7">
    <location>
        <begin position="931"/>
        <end position="942"/>
    </location>
</feature>
<organism evidence="9 10">
    <name type="scientific">Asterophora parasitica</name>
    <dbReference type="NCBI Taxonomy" id="117018"/>
    <lineage>
        <taxon>Eukaryota</taxon>
        <taxon>Fungi</taxon>
        <taxon>Dikarya</taxon>
        <taxon>Basidiomycota</taxon>
        <taxon>Agaricomycotina</taxon>
        <taxon>Agaricomycetes</taxon>
        <taxon>Agaricomycetidae</taxon>
        <taxon>Agaricales</taxon>
        <taxon>Tricholomatineae</taxon>
        <taxon>Lyophyllaceae</taxon>
        <taxon>Asterophora</taxon>
    </lineage>
</organism>
<feature type="compositionally biased region" description="Acidic residues" evidence="7">
    <location>
        <begin position="384"/>
        <end position="405"/>
    </location>
</feature>
<dbReference type="Gene3D" id="1.25.40.180">
    <property type="match status" value="1"/>
</dbReference>
<dbReference type="SUPFAM" id="SSF48371">
    <property type="entry name" value="ARM repeat"/>
    <property type="match status" value="1"/>
</dbReference>
<dbReference type="InterPro" id="IPR003891">
    <property type="entry name" value="Initiation_fac_eIF4g_MI"/>
</dbReference>
<evidence type="ECO:0000256" key="6">
    <source>
        <dbReference type="ARBA" id="ARBA00023242"/>
    </source>
</evidence>
<feature type="compositionally biased region" description="Low complexity" evidence="7">
    <location>
        <begin position="950"/>
        <end position="967"/>
    </location>
</feature>
<evidence type="ECO:0000259" key="8">
    <source>
        <dbReference type="PROSITE" id="PS51366"/>
    </source>
</evidence>
<feature type="compositionally biased region" description="Basic residues" evidence="7">
    <location>
        <begin position="666"/>
        <end position="680"/>
    </location>
</feature>
<feature type="region of interest" description="Disordered" evidence="7">
    <location>
        <begin position="1"/>
        <end position="50"/>
    </location>
</feature>
<keyword evidence="4" id="KW-0507">mRNA processing</keyword>
<feature type="region of interest" description="Disordered" evidence="7">
    <location>
        <begin position="629"/>
        <end position="998"/>
    </location>
</feature>
<gene>
    <name evidence="9" type="ORF">DXG03_000656</name>
</gene>
<dbReference type="PROSITE" id="PS51366">
    <property type="entry name" value="MI"/>
    <property type="match status" value="1"/>
</dbReference>
<feature type="region of interest" description="Disordered" evidence="7">
    <location>
        <begin position="384"/>
        <end position="413"/>
    </location>
</feature>
<comment type="caution">
    <text evidence="9">The sequence shown here is derived from an EMBL/GenBank/DDBJ whole genome shotgun (WGS) entry which is preliminary data.</text>
</comment>
<proteinExistence type="inferred from homology"/>
<evidence type="ECO:0000313" key="9">
    <source>
        <dbReference type="EMBL" id="KAG5643562.1"/>
    </source>
</evidence>
<dbReference type="GO" id="GO:0071013">
    <property type="term" value="C:catalytic step 2 spliceosome"/>
    <property type="evidence" value="ECO:0007669"/>
    <property type="project" value="TreeGrafter"/>
</dbReference>
<feature type="compositionally biased region" description="Basic and acidic residues" evidence="7">
    <location>
        <begin position="1202"/>
        <end position="1214"/>
    </location>
</feature>
<feature type="compositionally biased region" description="Acidic residues" evidence="7">
    <location>
        <begin position="641"/>
        <end position="659"/>
    </location>
</feature>
<dbReference type="GO" id="GO:0000398">
    <property type="term" value="P:mRNA splicing, via spliceosome"/>
    <property type="evidence" value="ECO:0007669"/>
    <property type="project" value="TreeGrafter"/>
</dbReference>
<comment type="function">
    <text evidence="1">Involved in pre-mRNA splicing.</text>
</comment>